<sequence>MRSVKFFFAVLLLLSFSYNQLKAQNSQWIEENHRIQYQKFAWKYVASSNYEVYYLDKDEPLAKSTLTYLEADFVRITELISYSPVQKVKIFIYPNHESWLQSNSGISLSDAKEVDSENLSKFRLEIPFKDNLYSFKQELTKQVVRVYLHDLLYGGSVKDVLQNSLLLNLSDWYVLGMAAYIATGDSPEMRRFTYQIISENKIRKLPLAKGKEAELLGQSIWSYIASTYGKQAIGNILNLTRIIRSEQSSVASTIRKPFTKFLKEWFDYYLNDAKQLEVNSQKVFSTDDFAGTPAGIQSHRMSPDGLHEVWVSDESGRFSVHLHTLASKKSQVILQSGLKEVNRLSSGKGPLLSWSGKNQLHVLFSDQGFTWLKTFQVDKNGRSTGDQKKKIANLSYLSMEMNANGTKMLVRVLEKGQVDVGMYDVKRNRLNLITKDAFDETEARLLPDNRILYVSDRYIDSLPAPAAPFSSIFVYNPEEPENPIRLFSTSGKVSNFQFRSDSIAYFLHSQSQGNRLIRFNLADTSFQQMALRSVAWDQFEISPTGISSKENTILTDKIARYSWSSIDELTNSAWIPTILDPVVQASLETPAIETTDVAKKQRRARLERQQSIRLKREPGKLIGPYDYESSFVMNSSEGLFKSDPIRGLGYAYELKANDLLENHLFKAGVFLAANLRNTDLWGEYNYLANKLDWTFRYDRKVLGQDTESEIQKIRYNRFALSASYPFSLLSRLTMTGMYRTNRLFSQYTLSSPEDYIGYAGAQVNYVYDHTIPAGENLRTGLRFSVSAEANTAVEKSGEFIRLVLDTRYYKKISNSFYVATRFSASHQVGSSAPASMLGGVDNWLFNKAETRTQETPLGTQGLANRDIFMSEFIAPLRGFSYNKLSGNSHLLLNVELRMPVKSLMSVESSSFLNSLQLVGFTDVGTAWTGSSPFEKSNGFNTNVYGGNTNPFQATVTDFRNPFLMGYGMGARANVFGYFVKFDYAFGLENKEVKSPVTYLTLGYDF</sequence>
<dbReference type="SUPFAM" id="SSF82171">
    <property type="entry name" value="DPP6 N-terminal domain-like"/>
    <property type="match status" value="1"/>
</dbReference>
<feature type="signal peptide" evidence="1">
    <location>
        <begin position="1"/>
        <end position="23"/>
    </location>
</feature>
<accession>A0ABW8SY85</accession>
<evidence type="ECO:0000256" key="1">
    <source>
        <dbReference type="SAM" id="SignalP"/>
    </source>
</evidence>
<feature type="chain" id="PRO_5047267855" evidence="1">
    <location>
        <begin position="24"/>
        <end position="1005"/>
    </location>
</feature>
<dbReference type="RefSeq" id="WP_406777430.1">
    <property type="nucleotide sequence ID" value="NZ_JBEWZG010000001.1"/>
</dbReference>
<dbReference type="Gene3D" id="2.120.10.30">
    <property type="entry name" value="TolB, C-terminal domain"/>
    <property type="match status" value="1"/>
</dbReference>
<gene>
    <name evidence="2" type="ORF">V7S74_03770</name>
</gene>
<protein>
    <submittedName>
        <fullName evidence="2">Uncharacterized protein</fullName>
    </submittedName>
</protein>
<proteinExistence type="predicted"/>
<name>A0ABW8SY85_9BACT</name>
<dbReference type="Gene3D" id="2.40.160.50">
    <property type="entry name" value="membrane protein fhac: a member of the omp85/tpsb transporter family"/>
    <property type="match status" value="1"/>
</dbReference>
<keyword evidence="1" id="KW-0732">Signal</keyword>
<dbReference type="Proteomes" id="UP001623559">
    <property type="component" value="Unassembled WGS sequence"/>
</dbReference>
<comment type="caution">
    <text evidence="2">The sequence shown here is derived from an EMBL/GenBank/DDBJ whole genome shotgun (WGS) entry which is preliminary data.</text>
</comment>
<dbReference type="EMBL" id="JBEWZG010000001">
    <property type="protein sequence ID" value="MFL0205851.1"/>
    <property type="molecule type" value="Genomic_DNA"/>
</dbReference>
<organism evidence="2 3">
    <name type="scientific">Aquirufa novilacunae</name>
    <dbReference type="NCBI Taxonomy" id="3139305"/>
    <lineage>
        <taxon>Bacteria</taxon>
        <taxon>Pseudomonadati</taxon>
        <taxon>Bacteroidota</taxon>
        <taxon>Cytophagia</taxon>
        <taxon>Cytophagales</taxon>
        <taxon>Flectobacillaceae</taxon>
        <taxon>Aquirufa</taxon>
    </lineage>
</organism>
<dbReference type="InterPro" id="IPR011042">
    <property type="entry name" value="6-blade_b-propeller_TolB-like"/>
</dbReference>
<evidence type="ECO:0000313" key="2">
    <source>
        <dbReference type="EMBL" id="MFL0205851.1"/>
    </source>
</evidence>
<reference evidence="2 3" key="1">
    <citation type="submission" date="2024-07" db="EMBL/GenBank/DDBJ databases">
        <authorList>
            <person name="Pitt A."/>
            <person name="Hahn M.W."/>
        </authorList>
    </citation>
    <scope>NUCLEOTIDE SEQUENCE [LARGE SCALE GENOMIC DNA]</scope>
    <source>
        <strain evidence="2 3">2-AUSEE-184A6</strain>
    </source>
</reference>
<evidence type="ECO:0000313" key="3">
    <source>
        <dbReference type="Proteomes" id="UP001623559"/>
    </source>
</evidence>